<keyword evidence="2" id="KW-1185">Reference proteome</keyword>
<proteinExistence type="predicted"/>
<reference evidence="2" key="1">
    <citation type="journal article" date="2022" name="Mol. Ecol. Resour.">
        <title>The genomes of chicory, endive, great burdock and yacon provide insights into Asteraceae palaeo-polyploidization history and plant inulin production.</title>
        <authorList>
            <person name="Fan W."/>
            <person name="Wang S."/>
            <person name="Wang H."/>
            <person name="Wang A."/>
            <person name="Jiang F."/>
            <person name="Liu H."/>
            <person name="Zhao H."/>
            <person name="Xu D."/>
            <person name="Zhang Y."/>
        </authorList>
    </citation>
    <scope>NUCLEOTIDE SEQUENCE [LARGE SCALE GENOMIC DNA]</scope>
    <source>
        <strain evidence="2">cv. Yunnan</strain>
    </source>
</reference>
<evidence type="ECO:0000313" key="2">
    <source>
        <dbReference type="Proteomes" id="UP001056120"/>
    </source>
</evidence>
<reference evidence="1 2" key="2">
    <citation type="journal article" date="2022" name="Mol. Ecol. Resour.">
        <title>The genomes of chicory, endive, great burdock and yacon provide insights into Asteraceae paleo-polyploidization history and plant inulin production.</title>
        <authorList>
            <person name="Fan W."/>
            <person name="Wang S."/>
            <person name="Wang H."/>
            <person name="Wang A."/>
            <person name="Jiang F."/>
            <person name="Liu H."/>
            <person name="Zhao H."/>
            <person name="Xu D."/>
            <person name="Zhang Y."/>
        </authorList>
    </citation>
    <scope>NUCLEOTIDE SEQUENCE [LARGE SCALE GENOMIC DNA]</scope>
    <source>
        <strain evidence="2">cv. Yunnan</strain>
        <tissue evidence="1">Leaves</tissue>
    </source>
</reference>
<comment type="caution">
    <text evidence="1">The sequence shown here is derived from an EMBL/GenBank/DDBJ whole genome shotgun (WGS) entry which is preliminary data.</text>
</comment>
<organism evidence="1 2">
    <name type="scientific">Smallanthus sonchifolius</name>
    <dbReference type="NCBI Taxonomy" id="185202"/>
    <lineage>
        <taxon>Eukaryota</taxon>
        <taxon>Viridiplantae</taxon>
        <taxon>Streptophyta</taxon>
        <taxon>Embryophyta</taxon>
        <taxon>Tracheophyta</taxon>
        <taxon>Spermatophyta</taxon>
        <taxon>Magnoliopsida</taxon>
        <taxon>eudicotyledons</taxon>
        <taxon>Gunneridae</taxon>
        <taxon>Pentapetalae</taxon>
        <taxon>asterids</taxon>
        <taxon>campanulids</taxon>
        <taxon>Asterales</taxon>
        <taxon>Asteraceae</taxon>
        <taxon>Asteroideae</taxon>
        <taxon>Heliantheae alliance</taxon>
        <taxon>Millerieae</taxon>
        <taxon>Smallanthus</taxon>
    </lineage>
</organism>
<name>A0ACB9EVN8_9ASTR</name>
<dbReference type="Proteomes" id="UP001056120">
    <property type="component" value="Linkage Group LG17"/>
</dbReference>
<sequence>MRLLNLIKSFTSNIYNIRIDSCNTRISGFASCINFGDFMLSPSESDKSFNKEMNTLAKLRNRNLVKVLGYAWESGKLKPLFLEYMENGNLDRVIHDSGIDRSRWDLSQRVDVIVSVSRGAISAEISYTTLIIKQFEHL</sequence>
<protein>
    <submittedName>
        <fullName evidence="1">Uncharacterized protein</fullName>
    </submittedName>
</protein>
<dbReference type="EMBL" id="CM042034">
    <property type="protein sequence ID" value="KAI3762633.1"/>
    <property type="molecule type" value="Genomic_DNA"/>
</dbReference>
<evidence type="ECO:0000313" key="1">
    <source>
        <dbReference type="EMBL" id="KAI3762633.1"/>
    </source>
</evidence>
<gene>
    <name evidence="1" type="ORF">L1987_53071</name>
</gene>
<accession>A0ACB9EVN8</accession>